<protein>
    <submittedName>
        <fullName evidence="2">Uncharacterized protein</fullName>
    </submittedName>
</protein>
<gene>
    <name evidence="2" type="ORF">AVEN_55300_1</name>
</gene>
<reference evidence="2 3" key="1">
    <citation type="journal article" date="2019" name="Sci. Rep.">
        <title>Orb-weaving spider Araneus ventricosus genome elucidates the spidroin gene catalogue.</title>
        <authorList>
            <person name="Kono N."/>
            <person name="Nakamura H."/>
            <person name="Ohtoshi R."/>
            <person name="Moran D.A.P."/>
            <person name="Shinohara A."/>
            <person name="Yoshida Y."/>
            <person name="Fujiwara M."/>
            <person name="Mori M."/>
            <person name="Tomita M."/>
            <person name="Arakawa K."/>
        </authorList>
    </citation>
    <scope>NUCLEOTIDE SEQUENCE [LARGE SCALE GENOMIC DNA]</scope>
</reference>
<sequence length="145" mass="16466">MNFPLPDFVQNLMQIDNFDGKTVMQNLFLCLVPFSSHRALRRIALHFKSYVLSETSSCWCGEEVWRGVPAHVSSSSSGHCSKGRGPSQNNPLVASKRDVNISKLNETKSTNQPRETDIIPKMVLRTRGGLKCGDPLKFRDWIFRR</sequence>
<dbReference type="Proteomes" id="UP000499080">
    <property type="component" value="Unassembled WGS sequence"/>
</dbReference>
<evidence type="ECO:0000313" key="2">
    <source>
        <dbReference type="EMBL" id="GBM12465.1"/>
    </source>
</evidence>
<comment type="caution">
    <text evidence="2">The sequence shown here is derived from an EMBL/GenBank/DDBJ whole genome shotgun (WGS) entry which is preliminary data.</text>
</comment>
<feature type="region of interest" description="Disordered" evidence="1">
    <location>
        <begin position="76"/>
        <end position="96"/>
    </location>
</feature>
<dbReference type="EMBL" id="BGPR01000314">
    <property type="protein sequence ID" value="GBM12465.1"/>
    <property type="molecule type" value="Genomic_DNA"/>
</dbReference>
<name>A0A4Y2DA87_ARAVE</name>
<keyword evidence="3" id="KW-1185">Reference proteome</keyword>
<evidence type="ECO:0000256" key="1">
    <source>
        <dbReference type="SAM" id="MobiDB-lite"/>
    </source>
</evidence>
<dbReference type="AlphaFoldDB" id="A0A4Y2DA87"/>
<proteinExistence type="predicted"/>
<organism evidence="2 3">
    <name type="scientific">Araneus ventricosus</name>
    <name type="common">Orbweaver spider</name>
    <name type="synonym">Epeira ventricosa</name>
    <dbReference type="NCBI Taxonomy" id="182803"/>
    <lineage>
        <taxon>Eukaryota</taxon>
        <taxon>Metazoa</taxon>
        <taxon>Ecdysozoa</taxon>
        <taxon>Arthropoda</taxon>
        <taxon>Chelicerata</taxon>
        <taxon>Arachnida</taxon>
        <taxon>Araneae</taxon>
        <taxon>Araneomorphae</taxon>
        <taxon>Entelegynae</taxon>
        <taxon>Araneoidea</taxon>
        <taxon>Araneidae</taxon>
        <taxon>Araneus</taxon>
    </lineage>
</organism>
<accession>A0A4Y2DA87</accession>
<evidence type="ECO:0000313" key="3">
    <source>
        <dbReference type="Proteomes" id="UP000499080"/>
    </source>
</evidence>